<dbReference type="InterPro" id="IPR027417">
    <property type="entry name" value="P-loop_NTPase"/>
</dbReference>
<evidence type="ECO:0000256" key="1">
    <source>
        <dbReference type="ARBA" id="ARBA00022741"/>
    </source>
</evidence>
<evidence type="ECO:0000256" key="2">
    <source>
        <dbReference type="ARBA" id="ARBA00022840"/>
    </source>
</evidence>
<dbReference type="InterPro" id="IPR003593">
    <property type="entry name" value="AAA+_ATPase"/>
</dbReference>
<keyword evidence="2 4" id="KW-0067">ATP-binding</keyword>
<sequence>MSIASLKNVSVHFGTDTILDHVEFNIAKGERVCLTGRNGSGKSTLMRLLCGEVLADEGNIWREKALSFSTLEQDLPAGDDTTIFAAVASAFSEAGELLTEYAQISLGTFDDNTLERMAQLQTQIEAIDGWVLHHRVESVLQRMKLPPDEKLINLSGGWLKRVAIAKSLVTEPDVWLLDEPTNHLDIPTIEWLQEVMLEFQGTIVFVTHDRE</sequence>
<dbReference type="PANTHER" id="PTHR42855">
    <property type="entry name" value="ABC TRANSPORTER ATP-BINDING SUBUNIT"/>
    <property type="match status" value="1"/>
</dbReference>
<dbReference type="PROSITE" id="PS50893">
    <property type="entry name" value="ABC_TRANSPORTER_2"/>
    <property type="match status" value="1"/>
</dbReference>
<organism evidence="4 5">
    <name type="scientific">SAR86 cluster bacterium</name>
    <dbReference type="NCBI Taxonomy" id="2030880"/>
    <lineage>
        <taxon>Bacteria</taxon>
        <taxon>Pseudomonadati</taxon>
        <taxon>Pseudomonadota</taxon>
        <taxon>Gammaproteobacteria</taxon>
        <taxon>SAR86 cluster</taxon>
    </lineage>
</organism>
<dbReference type="InterPro" id="IPR003439">
    <property type="entry name" value="ABC_transporter-like_ATP-bd"/>
</dbReference>
<dbReference type="AlphaFoldDB" id="A0A972VXL1"/>
<dbReference type="SMART" id="SM00382">
    <property type="entry name" value="AAA"/>
    <property type="match status" value="1"/>
</dbReference>
<comment type="caution">
    <text evidence="4">The sequence shown here is derived from an EMBL/GenBank/DDBJ whole genome shotgun (WGS) entry which is preliminary data.</text>
</comment>
<dbReference type="SUPFAM" id="SSF52540">
    <property type="entry name" value="P-loop containing nucleoside triphosphate hydrolases"/>
    <property type="match status" value="1"/>
</dbReference>
<evidence type="ECO:0000313" key="5">
    <source>
        <dbReference type="Proteomes" id="UP000754644"/>
    </source>
</evidence>
<dbReference type="Gene3D" id="3.40.50.300">
    <property type="entry name" value="P-loop containing nucleotide triphosphate hydrolases"/>
    <property type="match status" value="1"/>
</dbReference>
<accession>A0A972VXL1</accession>
<dbReference type="PROSITE" id="PS00211">
    <property type="entry name" value="ABC_TRANSPORTER_1"/>
    <property type="match status" value="1"/>
</dbReference>
<name>A0A972VXL1_9GAMM</name>
<gene>
    <name evidence="4" type="ORF">HQ497_09275</name>
</gene>
<reference evidence="4" key="1">
    <citation type="submission" date="2020-05" db="EMBL/GenBank/DDBJ databases">
        <title>Sulfur intermediates as new biogeochemical hubs in an aquatic model microbial ecosystem.</title>
        <authorList>
            <person name="Vigneron A."/>
        </authorList>
    </citation>
    <scope>NUCLEOTIDE SEQUENCE</scope>
    <source>
        <strain evidence="4">Bin.250</strain>
    </source>
</reference>
<keyword evidence="1" id="KW-0547">Nucleotide-binding</keyword>
<feature type="domain" description="ABC transporter" evidence="3">
    <location>
        <begin position="4"/>
        <end position="211"/>
    </location>
</feature>
<dbReference type="PANTHER" id="PTHR42855:SF1">
    <property type="entry name" value="ABC TRANSPORTER DOMAIN-CONTAINING PROTEIN"/>
    <property type="match status" value="1"/>
</dbReference>
<evidence type="ECO:0000313" key="4">
    <source>
        <dbReference type="EMBL" id="NQV65543.1"/>
    </source>
</evidence>
<dbReference type="Proteomes" id="UP000754644">
    <property type="component" value="Unassembled WGS sequence"/>
</dbReference>
<dbReference type="GO" id="GO:0016887">
    <property type="term" value="F:ATP hydrolysis activity"/>
    <property type="evidence" value="ECO:0007669"/>
    <property type="project" value="InterPro"/>
</dbReference>
<dbReference type="GO" id="GO:0005524">
    <property type="term" value="F:ATP binding"/>
    <property type="evidence" value="ECO:0007669"/>
    <property type="project" value="UniProtKB-KW"/>
</dbReference>
<dbReference type="InterPro" id="IPR017871">
    <property type="entry name" value="ABC_transporter-like_CS"/>
</dbReference>
<dbReference type="Pfam" id="PF00005">
    <property type="entry name" value="ABC_tran"/>
    <property type="match status" value="1"/>
</dbReference>
<feature type="non-terminal residue" evidence="4">
    <location>
        <position position="211"/>
    </location>
</feature>
<protein>
    <submittedName>
        <fullName evidence="4">ATP-binding cassette domain-containing protein</fullName>
    </submittedName>
</protein>
<proteinExistence type="predicted"/>
<dbReference type="CDD" id="cd03221">
    <property type="entry name" value="ABCF_EF-3"/>
    <property type="match status" value="1"/>
</dbReference>
<dbReference type="FunFam" id="3.40.50.300:FF:000011">
    <property type="entry name" value="Putative ABC transporter ATP-binding component"/>
    <property type="match status" value="1"/>
</dbReference>
<dbReference type="InterPro" id="IPR051309">
    <property type="entry name" value="ABCF_ATPase"/>
</dbReference>
<evidence type="ECO:0000259" key="3">
    <source>
        <dbReference type="PROSITE" id="PS50893"/>
    </source>
</evidence>
<dbReference type="EMBL" id="JABMOJ010000344">
    <property type="protein sequence ID" value="NQV65543.1"/>
    <property type="molecule type" value="Genomic_DNA"/>
</dbReference>